<evidence type="ECO:0000313" key="3">
    <source>
        <dbReference type="Proteomes" id="UP000033047"/>
    </source>
</evidence>
<dbReference type="EMBL" id="AQHV01000015">
    <property type="protein sequence ID" value="KKB53280.1"/>
    <property type="molecule type" value="Genomic_DNA"/>
</dbReference>
<dbReference type="InterPro" id="IPR041698">
    <property type="entry name" value="Methyltransf_25"/>
</dbReference>
<dbReference type="Pfam" id="PF13649">
    <property type="entry name" value="Methyltransf_25"/>
    <property type="match status" value="1"/>
</dbReference>
<dbReference type="InterPro" id="IPR029063">
    <property type="entry name" value="SAM-dependent_MTases_sf"/>
</dbReference>
<dbReference type="Gene3D" id="3.40.50.150">
    <property type="entry name" value="Vaccinia Virus protein VP39"/>
    <property type="match status" value="1"/>
</dbReference>
<name>A0A0F5J717_9BACT</name>
<dbReference type="HOGENOM" id="CLU_073559_0_0_10"/>
<dbReference type="PATRIC" id="fig|927665.4.peg.3605"/>
<dbReference type="AlphaFoldDB" id="A0A0F5J717"/>
<dbReference type="CDD" id="cd02440">
    <property type="entry name" value="AdoMet_MTases"/>
    <property type="match status" value="1"/>
</dbReference>
<dbReference type="SUPFAM" id="SSF53335">
    <property type="entry name" value="S-adenosyl-L-methionine-dependent methyltransferases"/>
    <property type="match status" value="1"/>
</dbReference>
<gene>
    <name evidence="2" type="ORF">HMPREF1535_03506</name>
</gene>
<evidence type="ECO:0000259" key="1">
    <source>
        <dbReference type="Pfam" id="PF13649"/>
    </source>
</evidence>
<evidence type="ECO:0000313" key="2">
    <source>
        <dbReference type="EMBL" id="KKB53280.1"/>
    </source>
</evidence>
<organism evidence="2 3">
    <name type="scientific">Parabacteroides goldsteinii DSM 19448 = WAL 12034</name>
    <dbReference type="NCBI Taxonomy" id="927665"/>
    <lineage>
        <taxon>Bacteria</taxon>
        <taxon>Pseudomonadati</taxon>
        <taxon>Bacteroidota</taxon>
        <taxon>Bacteroidia</taxon>
        <taxon>Bacteroidales</taxon>
        <taxon>Tannerellaceae</taxon>
        <taxon>Parabacteroides</taxon>
    </lineage>
</organism>
<accession>A0A0F5J717</accession>
<sequence>MYNDDGIVMLSRVYYIHKEMSNENKTIHEFDFNLICEYFLNTERQGPGSPEVTLKALGFIDNLTDQSLIADLGCGTGGQTMVLAQHAPGHITGLDFFPGFIDRFNSNARGLNLQDRVKGIVGLMDNLPFGEEELDLIWSEGAIYNIGFERGLNEWRKYLKTGGYIAVSESAWFTEERPAEIHDFWMEAYPQIDTIPNQVALIQKAGYLPVASFILPETCWTDHYFAPLVKAREKFLAKYPGNKTAKELVAMSHHEEELYRKYKGFYGYVFYIAKKITL</sequence>
<reference evidence="2 3" key="1">
    <citation type="submission" date="2013-04" db="EMBL/GenBank/DDBJ databases">
        <title>The Genome Sequence of Parabacteroides goldsteinii DSM 19448.</title>
        <authorList>
            <consortium name="The Broad Institute Genomics Platform"/>
            <person name="Earl A."/>
            <person name="Ward D."/>
            <person name="Feldgarden M."/>
            <person name="Gevers D."/>
            <person name="Martens E."/>
            <person name="Sakamoto M."/>
            <person name="Benno Y."/>
            <person name="Song Y."/>
            <person name="Liu C."/>
            <person name="Lee J."/>
            <person name="Bolanos M."/>
            <person name="Vaisanen M.L."/>
            <person name="Finegold S.M."/>
            <person name="Walker B."/>
            <person name="Young S."/>
            <person name="Zeng Q."/>
            <person name="Gargeya S."/>
            <person name="Fitzgerald M."/>
            <person name="Haas B."/>
            <person name="Abouelleil A."/>
            <person name="Allen A.W."/>
            <person name="Alvarado L."/>
            <person name="Arachchi H.M."/>
            <person name="Berlin A.M."/>
            <person name="Chapman S.B."/>
            <person name="Gainer-Dewar J."/>
            <person name="Goldberg J."/>
            <person name="Griggs A."/>
            <person name="Gujja S."/>
            <person name="Hansen M."/>
            <person name="Howarth C."/>
            <person name="Imamovic A."/>
            <person name="Ireland A."/>
            <person name="Larimer J."/>
            <person name="McCowan C."/>
            <person name="Murphy C."/>
            <person name="Pearson M."/>
            <person name="Poon T.W."/>
            <person name="Priest M."/>
            <person name="Roberts A."/>
            <person name="Saif S."/>
            <person name="Shea T."/>
            <person name="Sisk P."/>
            <person name="Sykes S."/>
            <person name="Wortman J."/>
            <person name="Nusbaum C."/>
            <person name="Birren B."/>
        </authorList>
    </citation>
    <scope>NUCLEOTIDE SEQUENCE [LARGE SCALE GENOMIC DNA]</scope>
    <source>
        <strain evidence="2 3">DSM 19448</strain>
    </source>
</reference>
<proteinExistence type="predicted"/>
<dbReference type="Proteomes" id="UP000033047">
    <property type="component" value="Unassembled WGS sequence"/>
</dbReference>
<dbReference type="STRING" id="927665.HMPREF1535_03506"/>
<feature type="domain" description="Methyltransferase" evidence="1">
    <location>
        <begin position="69"/>
        <end position="163"/>
    </location>
</feature>
<protein>
    <recommendedName>
        <fullName evidence="1">Methyltransferase domain-containing protein</fullName>
    </recommendedName>
</protein>
<comment type="caution">
    <text evidence="2">The sequence shown here is derived from an EMBL/GenBank/DDBJ whole genome shotgun (WGS) entry which is preliminary data.</text>
</comment>